<feature type="transmembrane region" description="Helical" evidence="1">
    <location>
        <begin position="96"/>
        <end position="115"/>
    </location>
</feature>
<gene>
    <name evidence="2" type="ORF">Q3O59_00735</name>
</gene>
<protein>
    <submittedName>
        <fullName evidence="2">MerC domain-containing protein</fullName>
    </submittedName>
</protein>
<reference evidence="2 3" key="1">
    <citation type="submission" date="2023-08" db="EMBL/GenBank/DDBJ databases">
        <authorList>
            <person name="Joshi A."/>
            <person name="Thite S."/>
        </authorList>
    </citation>
    <scope>NUCLEOTIDE SEQUENCE [LARGE SCALE GENOMIC DNA]</scope>
    <source>
        <strain evidence="2 3">1E1</strain>
    </source>
</reference>
<keyword evidence="1" id="KW-0472">Membrane</keyword>
<organism evidence="2 3">
    <name type="scientific">Alkalimonas delamerensis</name>
    <dbReference type="NCBI Taxonomy" id="265981"/>
    <lineage>
        <taxon>Bacteria</taxon>
        <taxon>Pseudomonadati</taxon>
        <taxon>Pseudomonadota</taxon>
        <taxon>Gammaproteobacteria</taxon>
        <taxon>Alkalimonas</taxon>
    </lineage>
</organism>
<keyword evidence="1" id="KW-1133">Transmembrane helix</keyword>
<keyword evidence="1" id="KW-0812">Transmembrane</keyword>
<accession>A0ABT9GKQ3</accession>
<evidence type="ECO:0000313" key="2">
    <source>
        <dbReference type="EMBL" id="MDP4527553.1"/>
    </source>
</evidence>
<proteinExistence type="predicted"/>
<evidence type="ECO:0000256" key="1">
    <source>
        <dbReference type="SAM" id="Phobius"/>
    </source>
</evidence>
<dbReference type="InterPro" id="IPR004891">
    <property type="entry name" value="Mercury-R_MerC"/>
</dbReference>
<evidence type="ECO:0000313" key="3">
    <source>
        <dbReference type="Proteomes" id="UP001236258"/>
    </source>
</evidence>
<feature type="transmembrane region" description="Helical" evidence="1">
    <location>
        <begin position="50"/>
        <end position="67"/>
    </location>
</feature>
<name>A0ABT9GKQ3_9GAMM</name>
<feature type="transmembrane region" description="Helical" evidence="1">
    <location>
        <begin position="74"/>
        <end position="90"/>
    </location>
</feature>
<feature type="transmembrane region" description="Helical" evidence="1">
    <location>
        <begin position="12"/>
        <end position="38"/>
    </location>
</feature>
<dbReference type="EMBL" id="JAUZVY010000001">
    <property type="protein sequence ID" value="MDP4527553.1"/>
    <property type="molecule type" value="Genomic_DNA"/>
</dbReference>
<comment type="caution">
    <text evidence="2">The sequence shown here is derived from an EMBL/GenBank/DDBJ whole genome shotgun (WGS) entry which is preliminary data.</text>
</comment>
<keyword evidence="3" id="KW-1185">Reference proteome</keyword>
<dbReference type="Pfam" id="PF03203">
    <property type="entry name" value="MerC"/>
    <property type="match status" value="1"/>
</dbReference>
<sequence>MLNLGRNLMDKAGIALTSLCALHCILLPVLLPVLPLLGASFLADESFERAVLLITIVLGFIALFFGFHRYHRKLYPFYSLFLGGFIYWHKDSLGHHWEPLVVTVGAAFVVLAHLLNMRLCKRCKGCTTEASATKPLGCKDSAEPV</sequence>
<dbReference type="RefSeq" id="WP_305943783.1">
    <property type="nucleotide sequence ID" value="NZ_JAUZVY010000001.1"/>
</dbReference>
<dbReference type="Proteomes" id="UP001236258">
    <property type="component" value="Unassembled WGS sequence"/>
</dbReference>